<dbReference type="SUPFAM" id="SSF48452">
    <property type="entry name" value="TPR-like"/>
    <property type="match status" value="1"/>
</dbReference>
<gene>
    <name evidence="1" type="ORF">METZ01_LOCUS278933</name>
</gene>
<reference evidence="1" key="1">
    <citation type="submission" date="2018-05" db="EMBL/GenBank/DDBJ databases">
        <authorList>
            <person name="Lanie J.A."/>
            <person name="Ng W.-L."/>
            <person name="Kazmierczak K.M."/>
            <person name="Andrzejewski T.M."/>
            <person name="Davidsen T.M."/>
            <person name="Wayne K.J."/>
            <person name="Tettelin H."/>
            <person name="Glass J.I."/>
            <person name="Rusch D."/>
            <person name="Podicherti R."/>
            <person name="Tsui H.-C.T."/>
            <person name="Winkler M.E."/>
        </authorList>
    </citation>
    <scope>NUCLEOTIDE SEQUENCE</scope>
</reference>
<organism evidence="1">
    <name type="scientific">marine metagenome</name>
    <dbReference type="NCBI Taxonomy" id="408172"/>
    <lineage>
        <taxon>unclassified sequences</taxon>
        <taxon>metagenomes</taxon>
        <taxon>ecological metagenomes</taxon>
    </lineage>
</organism>
<dbReference type="SMART" id="SM00028">
    <property type="entry name" value="TPR"/>
    <property type="match status" value="2"/>
</dbReference>
<dbReference type="PROSITE" id="PS51257">
    <property type="entry name" value="PROKAR_LIPOPROTEIN"/>
    <property type="match status" value="1"/>
</dbReference>
<sequence length="208" mass="23262">MRWQTIAVLLLSIATSSCATSNALRTGQIAERERNYDAAIIAYTRAIQENPRDRDAQLSLERARLRAAQLHYNEGRRFSQNGEWDSALTEYQIAYELNPTMGDIEREISETRDAIRVELSKPENGLTELETLINRTRDASPENLSLPQGIRLPDSVVFRDASARAVFSSLGQFGGVNLLFDPQFRDVPISIDLRNTTFDTAIASVAAT</sequence>
<dbReference type="InterPro" id="IPR011990">
    <property type="entry name" value="TPR-like_helical_dom_sf"/>
</dbReference>
<dbReference type="Gene3D" id="1.25.40.10">
    <property type="entry name" value="Tetratricopeptide repeat domain"/>
    <property type="match status" value="1"/>
</dbReference>
<dbReference type="EMBL" id="UINC01081842">
    <property type="protein sequence ID" value="SVC26079.1"/>
    <property type="molecule type" value="Genomic_DNA"/>
</dbReference>
<dbReference type="AlphaFoldDB" id="A0A382KP90"/>
<feature type="non-terminal residue" evidence="1">
    <location>
        <position position="208"/>
    </location>
</feature>
<name>A0A382KP90_9ZZZZ</name>
<proteinExistence type="predicted"/>
<accession>A0A382KP90</accession>
<dbReference type="InterPro" id="IPR019734">
    <property type="entry name" value="TPR_rpt"/>
</dbReference>
<dbReference type="PROSITE" id="PS50005">
    <property type="entry name" value="TPR"/>
    <property type="match status" value="2"/>
</dbReference>
<protein>
    <submittedName>
        <fullName evidence="1">Uncharacterized protein</fullName>
    </submittedName>
</protein>
<evidence type="ECO:0000313" key="1">
    <source>
        <dbReference type="EMBL" id="SVC26079.1"/>
    </source>
</evidence>